<organism evidence="2 5">
    <name type="scientific">Mycobacterium tuberculosis</name>
    <dbReference type="NCBI Taxonomy" id="1773"/>
    <lineage>
        <taxon>Bacteria</taxon>
        <taxon>Bacillati</taxon>
        <taxon>Actinomycetota</taxon>
        <taxon>Actinomycetes</taxon>
        <taxon>Mycobacteriales</taxon>
        <taxon>Mycobacteriaceae</taxon>
        <taxon>Mycobacterium</taxon>
        <taxon>Mycobacterium tuberculosis complex</taxon>
    </lineage>
</organism>
<evidence type="ECO:0000313" key="3">
    <source>
        <dbReference type="EMBL" id="COX32045.1"/>
    </source>
</evidence>
<proteinExistence type="predicted"/>
<dbReference type="Proteomes" id="UP000044938">
    <property type="component" value="Unassembled WGS sequence"/>
</dbReference>
<reference evidence="2" key="1">
    <citation type="submission" date="2015-03" db="EMBL/GenBank/DDBJ databases">
        <authorList>
            <person name="Murphy D."/>
        </authorList>
    </citation>
    <scope>NUCLEOTIDE SEQUENCE [LARGE SCALE GENOMIC DNA]</scope>
    <source>
        <strain evidence="2">K00500041</strain>
    </source>
</reference>
<dbReference type="AlphaFoldDB" id="A0A0U0QNG7"/>
<dbReference type="EMBL" id="CSBK01001982">
    <property type="protein sequence ID" value="COZ37107.1"/>
    <property type="molecule type" value="Genomic_DNA"/>
</dbReference>
<dbReference type="Proteomes" id="UP000038802">
    <property type="component" value="Unassembled WGS sequence"/>
</dbReference>
<evidence type="ECO:0000256" key="1">
    <source>
        <dbReference type="SAM" id="MobiDB-lite"/>
    </source>
</evidence>
<evidence type="ECO:0000313" key="2">
    <source>
        <dbReference type="EMBL" id="COU94044.1"/>
    </source>
</evidence>
<accession>A0A0U0QNG7</accession>
<evidence type="ECO:0000313" key="5">
    <source>
        <dbReference type="Proteomes" id="UP000038802"/>
    </source>
</evidence>
<reference evidence="5 6" key="2">
    <citation type="submission" date="2015-03" db="EMBL/GenBank/DDBJ databases">
        <authorList>
            <consortium name="Pathogen Informatics"/>
        </authorList>
    </citation>
    <scope>NUCLEOTIDE SEQUENCE [LARGE SCALE GENOMIC DNA]</scope>
    <source>
        <strain evidence="5">K00500041</strain>
        <strain evidence="3 7">M09401471</strain>
        <strain evidence="6">N09902308</strain>
    </source>
</reference>
<evidence type="ECO:0000313" key="6">
    <source>
        <dbReference type="Proteomes" id="UP000039021"/>
    </source>
</evidence>
<name>A0A0U0QNG7_MYCTX</name>
<dbReference type="Proteomes" id="UP000039021">
    <property type="component" value="Unassembled WGS sequence"/>
</dbReference>
<feature type="region of interest" description="Disordered" evidence="1">
    <location>
        <begin position="1"/>
        <end position="20"/>
    </location>
</feature>
<protein>
    <submittedName>
        <fullName evidence="2">Uncharacterized protein</fullName>
    </submittedName>
</protein>
<dbReference type="EMBL" id="CSAE01000005">
    <property type="protein sequence ID" value="COU94044.1"/>
    <property type="molecule type" value="Genomic_DNA"/>
</dbReference>
<gene>
    <name evidence="2" type="ORF">ERS007703_00115</name>
    <name evidence="3" type="ORF">ERS007720_04291</name>
    <name evidence="4" type="ORF">ERS007739_03677</name>
</gene>
<evidence type="ECO:0000313" key="4">
    <source>
        <dbReference type="EMBL" id="COZ37107.1"/>
    </source>
</evidence>
<reference evidence="4" key="3">
    <citation type="submission" date="2015-03" db="EMBL/GenBank/DDBJ databases">
        <authorList>
            <consortium name="Pathogen Informatics"/>
            <person name="Murphy D."/>
        </authorList>
    </citation>
    <scope>NUCLEOTIDE SEQUENCE</scope>
    <source>
        <strain evidence="4">N09902308</strain>
    </source>
</reference>
<sequence length="67" mass="7101">MVMLNVGGPAARRGRPKTMAGPCTVVADRAVWERPLPLRCESGWCTGTVADRAVLPPAWTPPAAEAM</sequence>
<dbReference type="EMBL" id="CSAJ01000875">
    <property type="protein sequence ID" value="COX32045.1"/>
    <property type="molecule type" value="Genomic_DNA"/>
</dbReference>
<evidence type="ECO:0000313" key="7">
    <source>
        <dbReference type="Proteomes" id="UP000044938"/>
    </source>
</evidence>